<evidence type="ECO:0000256" key="5">
    <source>
        <dbReference type="ARBA" id="ARBA00022741"/>
    </source>
</evidence>
<dbReference type="GO" id="GO:0005874">
    <property type="term" value="C:microtubule"/>
    <property type="evidence" value="ECO:0007669"/>
    <property type="project" value="UniProtKB-KW"/>
</dbReference>
<dbReference type="FunFam" id="3.40.850.10:FF:000040">
    <property type="entry name" value="Kinesin-like protein"/>
    <property type="match status" value="1"/>
</dbReference>
<evidence type="ECO:0000256" key="12">
    <source>
        <dbReference type="ARBA" id="ARBA00023273"/>
    </source>
</evidence>
<comment type="subunit">
    <text evidence="14">Interacts with HYDIN.</text>
</comment>
<feature type="domain" description="Kinesin motor" evidence="18">
    <location>
        <begin position="7"/>
        <end position="348"/>
    </location>
</feature>
<protein>
    <recommendedName>
        <fullName evidence="16">Kinesin-like protein</fullName>
    </recommendedName>
</protein>
<dbReference type="InterPro" id="IPR001752">
    <property type="entry name" value="Kinesin_motor_dom"/>
</dbReference>
<dbReference type="PROSITE" id="PS00411">
    <property type="entry name" value="KINESIN_MOTOR_1"/>
    <property type="match status" value="1"/>
</dbReference>
<feature type="coiled-coil region" evidence="17">
    <location>
        <begin position="366"/>
        <end position="449"/>
    </location>
</feature>
<evidence type="ECO:0000256" key="13">
    <source>
        <dbReference type="ARBA" id="ARBA00059553"/>
    </source>
</evidence>
<evidence type="ECO:0000256" key="2">
    <source>
        <dbReference type="ARBA" id="ARBA00022490"/>
    </source>
</evidence>
<dbReference type="InterPro" id="IPR027417">
    <property type="entry name" value="P-loop_NTPase"/>
</dbReference>
<evidence type="ECO:0000256" key="1">
    <source>
        <dbReference type="ARBA" id="ARBA00004611"/>
    </source>
</evidence>
<sequence>AGTKTRRVLAFVRVKPTSHFAQDMIKLGSDNKSIDIYIRKSPRGGIVNNTQTDWSFKLDGLLHNASQEMVYEAVAKDLVSKALQGYNGTIMCYGQTGAGKTYTMTGAASEYRNRGIIPRAIQQIFKSAAEFLNILVTVRISYLEIYNETLFDLLAPALGRGCKDNQLTVMDGPQGVYVKGLSIHPVSHEEEALHLLFEGETNRVIGEHSLNKNSSRSHCIFTMFIECRSRDYTNHKCLKSKITLIDLAGSERLSKTGSEGQVRIEASYINKSLTFLEQLVIALADPKREHIPFRQSKLTHVLKDSLGGNCNTVLVTNIYGEADSRSPPSKHEAFELFKKQAGRVIHRVFRENKRILISRKKRSLSVAQKINRIKQQMEAIKEALEAQKQKRRQEGEEAKGQVIIDEEEFSLILKLKELKEEHKAGFTELQDLKAEIQYCQQLVDKCRKRLISEFEIWYNESFYIPEHVREALKPGGNIRPGMIPINRVTCLDEDEQDKFEQMQEAVLPDGPRSVSFYRARMKTDQKVTPEWTGMEETTWIIQSQPLP</sequence>
<evidence type="ECO:0000256" key="7">
    <source>
        <dbReference type="ARBA" id="ARBA00022846"/>
    </source>
</evidence>
<feature type="binding site" evidence="15">
    <location>
        <begin position="94"/>
        <end position="101"/>
    </location>
    <ligand>
        <name>ATP</name>
        <dbReference type="ChEBI" id="CHEBI:30616"/>
    </ligand>
</feature>
<keyword evidence="6 15" id="KW-0067">ATP-binding</keyword>
<evidence type="ECO:0000256" key="15">
    <source>
        <dbReference type="PROSITE-ProRule" id="PRU00283"/>
    </source>
</evidence>
<comment type="function">
    <text evidence="13">Essential for normal male fertility and for progressive motility of spermatozoa.</text>
</comment>
<evidence type="ECO:0000256" key="3">
    <source>
        <dbReference type="ARBA" id="ARBA00022553"/>
    </source>
</evidence>
<proteinExistence type="inferred from homology"/>
<evidence type="ECO:0000256" key="17">
    <source>
        <dbReference type="SAM" id="Coils"/>
    </source>
</evidence>
<keyword evidence="9" id="KW-0969">Cilium</keyword>
<keyword evidence="20" id="KW-1185">Reference proteome</keyword>
<comment type="subcellular location">
    <subcellularLocation>
        <location evidence="1">Cytoplasm</location>
        <location evidence="1">Cytoskeleton</location>
        <location evidence="1">Flagellum axoneme</location>
    </subcellularLocation>
</comment>
<organism evidence="19 20">
    <name type="scientific">Catharus ustulatus</name>
    <name type="common">Russet-backed thrush</name>
    <name type="synonym">Hylocichla ustulatus</name>
    <dbReference type="NCBI Taxonomy" id="91951"/>
    <lineage>
        <taxon>Eukaryota</taxon>
        <taxon>Metazoa</taxon>
        <taxon>Chordata</taxon>
        <taxon>Craniata</taxon>
        <taxon>Vertebrata</taxon>
        <taxon>Euteleostomi</taxon>
        <taxon>Archelosauria</taxon>
        <taxon>Archosauria</taxon>
        <taxon>Dinosauria</taxon>
        <taxon>Saurischia</taxon>
        <taxon>Theropoda</taxon>
        <taxon>Coelurosauria</taxon>
        <taxon>Aves</taxon>
        <taxon>Neognathae</taxon>
        <taxon>Neoaves</taxon>
        <taxon>Telluraves</taxon>
        <taxon>Australaves</taxon>
        <taxon>Passeriformes</taxon>
        <taxon>Turdidae</taxon>
        <taxon>Catharus</taxon>
    </lineage>
</organism>
<dbReference type="AlphaFoldDB" id="A0A8C3TVA6"/>
<evidence type="ECO:0000256" key="14">
    <source>
        <dbReference type="ARBA" id="ARBA00063408"/>
    </source>
</evidence>
<dbReference type="GO" id="GO:0007018">
    <property type="term" value="P:microtubule-based movement"/>
    <property type="evidence" value="ECO:0007669"/>
    <property type="project" value="InterPro"/>
</dbReference>
<evidence type="ECO:0000256" key="16">
    <source>
        <dbReference type="RuleBase" id="RU000394"/>
    </source>
</evidence>
<dbReference type="GO" id="GO:0003777">
    <property type="term" value="F:microtubule motor activity"/>
    <property type="evidence" value="ECO:0007669"/>
    <property type="project" value="InterPro"/>
</dbReference>
<dbReference type="Gene3D" id="3.40.850.10">
    <property type="entry name" value="Kinesin motor domain"/>
    <property type="match status" value="1"/>
</dbReference>
<dbReference type="GO" id="GO:0008017">
    <property type="term" value="F:microtubule binding"/>
    <property type="evidence" value="ECO:0007669"/>
    <property type="project" value="InterPro"/>
</dbReference>
<keyword evidence="5 15" id="KW-0547">Nucleotide-binding</keyword>
<name>A0A8C3TVA6_CATUS</name>
<keyword evidence="3" id="KW-0597">Phosphoprotein</keyword>
<dbReference type="GO" id="GO:0005524">
    <property type="term" value="F:ATP binding"/>
    <property type="evidence" value="ECO:0007669"/>
    <property type="project" value="UniProtKB-UniRule"/>
</dbReference>
<evidence type="ECO:0000256" key="4">
    <source>
        <dbReference type="ARBA" id="ARBA00022701"/>
    </source>
</evidence>
<dbReference type="Ensembl" id="ENSCUST00005005445.1">
    <property type="protein sequence ID" value="ENSCUSP00005005234.1"/>
    <property type="gene ID" value="ENSCUSG00005003339.1"/>
</dbReference>
<dbReference type="PRINTS" id="PR00380">
    <property type="entry name" value="KINESINHEAVY"/>
</dbReference>
<comment type="similarity">
    <text evidence="15 16">Belongs to the TRAFAC class myosin-kinesin ATPase superfamily. Kinesin family.</text>
</comment>
<dbReference type="InterPro" id="IPR027640">
    <property type="entry name" value="Kinesin-like_fam"/>
</dbReference>
<dbReference type="Proteomes" id="UP000694563">
    <property type="component" value="Chromosome 1"/>
</dbReference>
<dbReference type="InterPro" id="IPR036961">
    <property type="entry name" value="Kinesin_motor_dom_sf"/>
</dbReference>
<evidence type="ECO:0000256" key="10">
    <source>
        <dbReference type="ARBA" id="ARBA00023175"/>
    </source>
</evidence>
<keyword evidence="11" id="KW-0206">Cytoskeleton</keyword>
<dbReference type="SMART" id="SM00129">
    <property type="entry name" value="KISc"/>
    <property type="match status" value="1"/>
</dbReference>
<dbReference type="SUPFAM" id="SSF52540">
    <property type="entry name" value="P-loop containing nucleoside triphosphate hydrolases"/>
    <property type="match status" value="1"/>
</dbReference>
<dbReference type="PROSITE" id="PS50067">
    <property type="entry name" value="KINESIN_MOTOR_2"/>
    <property type="match status" value="1"/>
</dbReference>
<dbReference type="PANTHER" id="PTHR47968">
    <property type="entry name" value="CENTROMERE PROTEIN E"/>
    <property type="match status" value="1"/>
</dbReference>
<keyword evidence="4 16" id="KW-0493">Microtubule</keyword>
<evidence type="ECO:0000256" key="9">
    <source>
        <dbReference type="ARBA" id="ARBA00023069"/>
    </source>
</evidence>
<dbReference type="InterPro" id="IPR056524">
    <property type="entry name" value="KIF6/9_C"/>
</dbReference>
<reference evidence="19" key="3">
    <citation type="submission" date="2025-09" db="UniProtKB">
        <authorList>
            <consortium name="Ensembl"/>
        </authorList>
    </citation>
    <scope>IDENTIFICATION</scope>
</reference>
<keyword evidence="12" id="KW-0966">Cell projection</keyword>
<reference evidence="19" key="2">
    <citation type="submission" date="2025-08" db="UniProtKB">
        <authorList>
            <consortium name="Ensembl"/>
        </authorList>
    </citation>
    <scope>IDENTIFICATION</scope>
</reference>
<evidence type="ECO:0000313" key="20">
    <source>
        <dbReference type="Proteomes" id="UP000694563"/>
    </source>
</evidence>
<accession>A0A8C3TVA6</accession>
<keyword evidence="8 17" id="KW-0175">Coiled coil</keyword>
<evidence type="ECO:0000256" key="8">
    <source>
        <dbReference type="ARBA" id="ARBA00023054"/>
    </source>
</evidence>
<evidence type="ECO:0000256" key="6">
    <source>
        <dbReference type="ARBA" id="ARBA00022840"/>
    </source>
</evidence>
<dbReference type="Pfam" id="PF00225">
    <property type="entry name" value="Kinesin"/>
    <property type="match status" value="1"/>
</dbReference>
<keyword evidence="10 15" id="KW-0505">Motor protein</keyword>
<reference evidence="19" key="1">
    <citation type="submission" date="2020-10" db="EMBL/GenBank/DDBJ databases">
        <title>Catharus ustulatus (Swainson's thrush) genome, bCatUst1, primary haplotype v2.</title>
        <authorList>
            <person name="Delmore K."/>
            <person name="Vafadar M."/>
            <person name="Formenti G."/>
            <person name="Chow W."/>
            <person name="Pelan S."/>
            <person name="Howe K."/>
            <person name="Rhie A."/>
            <person name="Mountcastle J."/>
            <person name="Haase B."/>
            <person name="Fedrigo O."/>
            <person name="Jarvis E.D."/>
        </authorList>
    </citation>
    <scope>NUCLEOTIDE SEQUENCE [LARGE SCALE GENOMIC DNA]</scope>
</reference>
<evidence type="ECO:0000256" key="11">
    <source>
        <dbReference type="ARBA" id="ARBA00023212"/>
    </source>
</evidence>
<keyword evidence="2" id="KW-0963">Cytoplasm</keyword>
<evidence type="ECO:0000313" key="19">
    <source>
        <dbReference type="Ensembl" id="ENSCUSP00005005234.1"/>
    </source>
</evidence>
<evidence type="ECO:0000259" key="18">
    <source>
        <dbReference type="PROSITE" id="PS50067"/>
    </source>
</evidence>
<dbReference type="PANTHER" id="PTHR47968:SF62">
    <property type="entry name" value="KINESIN FAMILY MEMBER 5A"/>
    <property type="match status" value="1"/>
</dbReference>
<keyword evidence="7" id="KW-0282">Flagellum</keyword>
<dbReference type="InterPro" id="IPR019821">
    <property type="entry name" value="Kinesin_motor_CS"/>
</dbReference>
<dbReference type="Pfam" id="PF23735">
    <property type="entry name" value="KIF9"/>
    <property type="match status" value="1"/>
</dbReference>